<dbReference type="InterPro" id="IPR036291">
    <property type="entry name" value="NAD(P)-bd_dom_sf"/>
</dbReference>
<comment type="caution">
    <text evidence="1">The sequence shown here is derived from an EMBL/GenBank/DDBJ whole genome shotgun (WGS) entry which is preliminary data.</text>
</comment>
<dbReference type="RefSeq" id="WP_045986011.1">
    <property type="nucleotide sequence ID" value="NZ_CP063052.1"/>
</dbReference>
<dbReference type="EMBL" id="JXXR01000012">
    <property type="protein sequence ID" value="KJY72836.1"/>
    <property type="molecule type" value="Genomic_DNA"/>
</dbReference>
<gene>
    <name evidence="1" type="ORF">TW71_11750</name>
</gene>
<dbReference type="PANTHER" id="PTHR43544:SF12">
    <property type="entry name" value="NAD(P)-BINDING ROSSMANN-FOLD SUPERFAMILY PROTEIN"/>
    <property type="match status" value="1"/>
</dbReference>
<dbReference type="InterPro" id="IPR002347">
    <property type="entry name" value="SDR_fam"/>
</dbReference>
<name>A0A837G6I5_9VIBR</name>
<sequence length="235" mass="26265">MKVLIFGGNGGIGHAICRNLAQHSPDIEVHATYRNQQPTHSHETIIWHKLDVTDEAQLQLLANEIEHLDWIINAVGLLHDEHHRPEKNLKSFDPDFYLKNIMNNAMPTMLIAKHFQSALKHSNQPKLATISAKVGSIKDNQLGGWYSYRSSKAALNMLLKTLSIEWGRTMPKACVLSLHPGTTDTELSKPFQANVPEGKLFEPDRVAADLVKIISEATSDISGSFLAYNGEELPW</sequence>
<dbReference type="Gene3D" id="3.40.50.720">
    <property type="entry name" value="NAD(P)-binding Rossmann-like Domain"/>
    <property type="match status" value="1"/>
</dbReference>
<protein>
    <submittedName>
        <fullName evidence="1">C factor cell-cell signaling protein</fullName>
    </submittedName>
</protein>
<dbReference type="InterPro" id="IPR051468">
    <property type="entry name" value="Fungal_SecMetab_SDRs"/>
</dbReference>
<dbReference type="CDD" id="cd05325">
    <property type="entry name" value="carb_red_sniffer_like_SDR_c"/>
    <property type="match status" value="1"/>
</dbReference>
<dbReference type="GO" id="GO:0005737">
    <property type="term" value="C:cytoplasm"/>
    <property type="evidence" value="ECO:0007669"/>
    <property type="project" value="TreeGrafter"/>
</dbReference>
<reference evidence="1" key="1">
    <citation type="journal article" date="2015" name="BMC Genomics">
        <title>Genome mining reveals unlocked bioactive potential of marine Gram-negative bacteria.</title>
        <authorList>
            <person name="Machado H."/>
            <person name="Sonnenschein E.C."/>
            <person name="Melchiorsen J."/>
            <person name="Gram L."/>
        </authorList>
    </citation>
    <scope>NUCLEOTIDE SEQUENCE</scope>
    <source>
        <strain evidence="1">S2052</strain>
    </source>
</reference>
<organism evidence="1">
    <name type="scientific">Vibrio coralliilyticus</name>
    <dbReference type="NCBI Taxonomy" id="190893"/>
    <lineage>
        <taxon>Bacteria</taxon>
        <taxon>Pseudomonadati</taxon>
        <taxon>Pseudomonadota</taxon>
        <taxon>Gammaproteobacteria</taxon>
        <taxon>Vibrionales</taxon>
        <taxon>Vibrionaceae</taxon>
        <taxon>Vibrio</taxon>
    </lineage>
</organism>
<accession>A0A837G6I5</accession>
<proteinExistence type="predicted"/>
<dbReference type="PANTHER" id="PTHR43544">
    <property type="entry name" value="SHORT-CHAIN DEHYDROGENASE/REDUCTASE"/>
    <property type="match status" value="1"/>
</dbReference>
<dbReference type="GO" id="GO:0016491">
    <property type="term" value="F:oxidoreductase activity"/>
    <property type="evidence" value="ECO:0007669"/>
    <property type="project" value="TreeGrafter"/>
</dbReference>
<dbReference type="SUPFAM" id="SSF51735">
    <property type="entry name" value="NAD(P)-binding Rossmann-fold domains"/>
    <property type="match status" value="1"/>
</dbReference>
<dbReference type="NCBIfam" id="NF006532">
    <property type="entry name" value="PRK09009.1"/>
    <property type="match status" value="1"/>
</dbReference>
<evidence type="ECO:0000313" key="1">
    <source>
        <dbReference type="EMBL" id="KJY72836.1"/>
    </source>
</evidence>
<dbReference type="PRINTS" id="PR00081">
    <property type="entry name" value="GDHRDH"/>
</dbReference>
<dbReference type="AlphaFoldDB" id="A0A837G6I5"/>
<dbReference type="Pfam" id="PF00106">
    <property type="entry name" value="adh_short"/>
    <property type="match status" value="1"/>
</dbReference>